<dbReference type="Proteomes" id="UP000824321">
    <property type="component" value="Chromosome"/>
</dbReference>
<dbReference type="EMBL" id="CP081294">
    <property type="protein sequence ID" value="QZD96392.1"/>
    <property type="molecule type" value="Genomic_DNA"/>
</dbReference>
<feature type="chain" id="PRO_5045816591" evidence="1">
    <location>
        <begin position="20"/>
        <end position="126"/>
    </location>
</feature>
<feature type="signal peptide" evidence="1">
    <location>
        <begin position="1"/>
        <end position="19"/>
    </location>
</feature>
<gene>
    <name evidence="2" type="ORF">K3136_06860</name>
</gene>
<proteinExistence type="predicted"/>
<sequence length="126" mass="13661">MIRPLIASAALVLSFPVLAQEGEPAPEIPPLTLEQQTNFRCGVAFGLVAGGQDAGYERTLVYPAMEPRGEEFFVRVTAQIMEDTRFTHDVMNALVDRELASFQSEGFEAVEAIMPACLTLLDASGV</sequence>
<evidence type="ECO:0000256" key="1">
    <source>
        <dbReference type="SAM" id="SignalP"/>
    </source>
</evidence>
<evidence type="ECO:0000313" key="3">
    <source>
        <dbReference type="Proteomes" id="UP000824321"/>
    </source>
</evidence>
<accession>A0ABX9A540</accession>
<protein>
    <submittedName>
        <fullName evidence="2">Uncharacterized protein</fullName>
    </submittedName>
</protein>
<name>A0ABX9A540_9SPHN</name>
<reference evidence="2 3" key="1">
    <citation type="submission" date="2021-08" db="EMBL/GenBank/DDBJ databases">
        <title>Comparative Genomics Analysis of the Genus Qipengyuania Reveals Extensive Genetic Diversity and Metabolic Versatility, Including the Description of Fifteen Novel Species.</title>
        <authorList>
            <person name="Liu Y."/>
        </authorList>
    </citation>
    <scope>NUCLEOTIDE SEQUENCE [LARGE SCALE GENOMIC DNA]</scope>
    <source>
        <strain evidence="2 3">1NDH1</strain>
    </source>
</reference>
<evidence type="ECO:0000313" key="2">
    <source>
        <dbReference type="EMBL" id="QZD96392.1"/>
    </source>
</evidence>
<organism evidence="2 3">
    <name type="scientific">Qipengyuania gelatinilytica</name>
    <dbReference type="NCBI Taxonomy" id="2867231"/>
    <lineage>
        <taxon>Bacteria</taxon>
        <taxon>Pseudomonadati</taxon>
        <taxon>Pseudomonadota</taxon>
        <taxon>Alphaproteobacteria</taxon>
        <taxon>Sphingomonadales</taxon>
        <taxon>Erythrobacteraceae</taxon>
        <taxon>Qipengyuania</taxon>
    </lineage>
</organism>
<keyword evidence="3" id="KW-1185">Reference proteome</keyword>
<keyword evidence="1" id="KW-0732">Signal</keyword>
<dbReference type="RefSeq" id="WP_221432112.1">
    <property type="nucleotide sequence ID" value="NZ_CP081294.1"/>
</dbReference>